<proteinExistence type="predicted"/>
<dbReference type="Proteomes" id="UP001060085">
    <property type="component" value="Linkage Group LG06"/>
</dbReference>
<keyword evidence="2" id="KW-1185">Reference proteome</keyword>
<organism evidence="1 2">
    <name type="scientific">Catharanthus roseus</name>
    <name type="common">Madagascar periwinkle</name>
    <name type="synonym">Vinca rosea</name>
    <dbReference type="NCBI Taxonomy" id="4058"/>
    <lineage>
        <taxon>Eukaryota</taxon>
        <taxon>Viridiplantae</taxon>
        <taxon>Streptophyta</taxon>
        <taxon>Embryophyta</taxon>
        <taxon>Tracheophyta</taxon>
        <taxon>Spermatophyta</taxon>
        <taxon>Magnoliopsida</taxon>
        <taxon>eudicotyledons</taxon>
        <taxon>Gunneridae</taxon>
        <taxon>Pentapetalae</taxon>
        <taxon>asterids</taxon>
        <taxon>lamiids</taxon>
        <taxon>Gentianales</taxon>
        <taxon>Apocynaceae</taxon>
        <taxon>Rauvolfioideae</taxon>
        <taxon>Vinceae</taxon>
        <taxon>Catharanthinae</taxon>
        <taxon>Catharanthus</taxon>
    </lineage>
</organism>
<name>A0ACC0ABV6_CATRO</name>
<evidence type="ECO:0000313" key="1">
    <source>
        <dbReference type="EMBL" id="KAI5657922.1"/>
    </source>
</evidence>
<protein>
    <submittedName>
        <fullName evidence="1">Uncharacterized protein</fullName>
    </submittedName>
</protein>
<evidence type="ECO:0000313" key="2">
    <source>
        <dbReference type="Proteomes" id="UP001060085"/>
    </source>
</evidence>
<dbReference type="EMBL" id="CM044706">
    <property type="protein sequence ID" value="KAI5657922.1"/>
    <property type="molecule type" value="Genomic_DNA"/>
</dbReference>
<reference evidence="2" key="1">
    <citation type="journal article" date="2023" name="Nat. Plants">
        <title>Single-cell RNA sequencing provides a high-resolution roadmap for understanding the multicellular compartmentation of specialized metabolism.</title>
        <authorList>
            <person name="Sun S."/>
            <person name="Shen X."/>
            <person name="Li Y."/>
            <person name="Li Y."/>
            <person name="Wang S."/>
            <person name="Li R."/>
            <person name="Zhang H."/>
            <person name="Shen G."/>
            <person name="Guo B."/>
            <person name="Wei J."/>
            <person name="Xu J."/>
            <person name="St-Pierre B."/>
            <person name="Chen S."/>
            <person name="Sun C."/>
        </authorList>
    </citation>
    <scope>NUCLEOTIDE SEQUENCE [LARGE SCALE GENOMIC DNA]</scope>
</reference>
<sequence length="162" mass="18302">MTHKTNKDLKTIISTVKGVRIILDREHQVSILENHPNRPGVSSLAQVENDDEADESYNPSDEEKDEAGAQNMIPIDACQIEIQTTFEQLQTNQELAHQKRASIDRQEVMLAHLWQRFMPDQGSSRRGGTDFGPQYGLNAHIEDNVIVSVESLLAFSVFNLLF</sequence>
<gene>
    <name evidence="1" type="ORF">M9H77_26715</name>
</gene>
<accession>A0ACC0ABV6</accession>
<comment type="caution">
    <text evidence="1">The sequence shown here is derived from an EMBL/GenBank/DDBJ whole genome shotgun (WGS) entry which is preliminary data.</text>
</comment>